<dbReference type="PANTHER" id="PTHR31323">
    <property type="entry name" value="MECHANOSENSITIVE ION CHANNEL PROTEIN MSY2"/>
    <property type="match status" value="1"/>
</dbReference>
<dbReference type="InterPro" id="IPR002048">
    <property type="entry name" value="EF_hand_dom"/>
</dbReference>
<dbReference type="PANTHER" id="PTHR31323:SF14">
    <property type="entry name" value="MECHANOSENSITIVE ION CHANNEL PROTEIN MSY2"/>
    <property type="match status" value="1"/>
</dbReference>
<dbReference type="InterPro" id="IPR011992">
    <property type="entry name" value="EF-hand-dom_pair"/>
</dbReference>
<feature type="compositionally biased region" description="Polar residues" evidence="2">
    <location>
        <begin position="921"/>
        <end position="933"/>
    </location>
</feature>
<keyword evidence="3" id="KW-0812">Transmembrane</keyword>
<evidence type="ECO:0000256" key="3">
    <source>
        <dbReference type="SAM" id="Phobius"/>
    </source>
</evidence>
<evidence type="ECO:0000313" key="5">
    <source>
        <dbReference type="EMBL" id="KAF2761071.1"/>
    </source>
</evidence>
<dbReference type="GO" id="GO:0005262">
    <property type="term" value="F:calcium channel activity"/>
    <property type="evidence" value="ECO:0007669"/>
    <property type="project" value="TreeGrafter"/>
</dbReference>
<dbReference type="InterPro" id="IPR010920">
    <property type="entry name" value="LSM_dom_sf"/>
</dbReference>
<evidence type="ECO:0000313" key="6">
    <source>
        <dbReference type="Proteomes" id="UP000799437"/>
    </source>
</evidence>
<accession>A0A6A6WIP6</accession>
<dbReference type="SUPFAM" id="SSF47473">
    <property type="entry name" value="EF-hand"/>
    <property type="match status" value="1"/>
</dbReference>
<feature type="transmembrane region" description="Helical" evidence="3">
    <location>
        <begin position="486"/>
        <end position="507"/>
    </location>
</feature>
<gene>
    <name evidence="5" type="ORF">EJ05DRAFT_251504</name>
</gene>
<feature type="region of interest" description="Disordered" evidence="2">
    <location>
        <begin position="1"/>
        <end position="41"/>
    </location>
</feature>
<dbReference type="InterPro" id="IPR058650">
    <property type="entry name" value="Msy1/2-like"/>
</dbReference>
<evidence type="ECO:0000256" key="2">
    <source>
        <dbReference type="SAM" id="MobiDB-lite"/>
    </source>
</evidence>
<feature type="compositionally biased region" description="Pro residues" evidence="2">
    <location>
        <begin position="958"/>
        <end position="968"/>
    </location>
</feature>
<organism evidence="5 6">
    <name type="scientific">Pseudovirgaria hyperparasitica</name>
    <dbReference type="NCBI Taxonomy" id="470096"/>
    <lineage>
        <taxon>Eukaryota</taxon>
        <taxon>Fungi</taxon>
        <taxon>Dikarya</taxon>
        <taxon>Ascomycota</taxon>
        <taxon>Pezizomycotina</taxon>
        <taxon>Dothideomycetes</taxon>
        <taxon>Dothideomycetes incertae sedis</taxon>
        <taxon>Acrospermales</taxon>
        <taxon>Acrospermaceae</taxon>
        <taxon>Pseudovirgaria</taxon>
    </lineage>
</organism>
<dbReference type="RefSeq" id="XP_033603522.1">
    <property type="nucleotide sequence ID" value="XM_033740174.1"/>
</dbReference>
<dbReference type="Gene3D" id="1.10.238.10">
    <property type="entry name" value="EF-hand"/>
    <property type="match status" value="1"/>
</dbReference>
<evidence type="ECO:0000256" key="1">
    <source>
        <dbReference type="ARBA" id="ARBA00022837"/>
    </source>
</evidence>
<dbReference type="PROSITE" id="PS00018">
    <property type="entry name" value="EF_HAND_1"/>
    <property type="match status" value="1"/>
</dbReference>
<dbReference type="InterPro" id="IPR018247">
    <property type="entry name" value="EF_Hand_1_Ca_BS"/>
</dbReference>
<dbReference type="InterPro" id="IPR006685">
    <property type="entry name" value="MscS_channel_2nd"/>
</dbReference>
<feature type="region of interest" description="Disordered" evidence="2">
    <location>
        <begin position="852"/>
        <end position="978"/>
    </location>
</feature>
<feature type="transmembrane region" description="Helical" evidence="3">
    <location>
        <begin position="168"/>
        <end position="191"/>
    </location>
</feature>
<feature type="transmembrane region" description="Helical" evidence="3">
    <location>
        <begin position="135"/>
        <end position="156"/>
    </location>
</feature>
<keyword evidence="3" id="KW-1133">Transmembrane helix</keyword>
<feature type="transmembrane region" description="Helical" evidence="3">
    <location>
        <begin position="211"/>
        <end position="233"/>
    </location>
</feature>
<dbReference type="OrthoDB" id="544685at2759"/>
<feature type="domain" description="EF-hand" evidence="4">
    <location>
        <begin position="434"/>
        <end position="469"/>
    </location>
</feature>
<dbReference type="EMBL" id="ML996567">
    <property type="protein sequence ID" value="KAF2761071.1"/>
    <property type="molecule type" value="Genomic_DNA"/>
</dbReference>
<dbReference type="SMART" id="SM00054">
    <property type="entry name" value="EFh"/>
    <property type="match status" value="1"/>
</dbReference>
<keyword evidence="3" id="KW-0472">Membrane</keyword>
<reference evidence="5" key="1">
    <citation type="journal article" date="2020" name="Stud. Mycol.">
        <title>101 Dothideomycetes genomes: a test case for predicting lifestyles and emergence of pathogens.</title>
        <authorList>
            <person name="Haridas S."/>
            <person name="Albert R."/>
            <person name="Binder M."/>
            <person name="Bloem J."/>
            <person name="Labutti K."/>
            <person name="Salamov A."/>
            <person name="Andreopoulos B."/>
            <person name="Baker S."/>
            <person name="Barry K."/>
            <person name="Bills G."/>
            <person name="Bluhm B."/>
            <person name="Cannon C."/>
            <person name="Castanera R."/>
            <person name="Culley D."/>
            <person name="Daum C."/>
            <person name="Ezra D."/>
            <person name="Gonzalez J."/>
            <person name="Henrissat B."/>
            <person name="Kuo A."/>
            <person name="Liang C."/>
            <person name="Lipzen A."/>
            <person name="Lutzoni F."/>
            <person name="Magnuson J."/>
            <person name="Mondo S."/>
            <person name="Nolan M."/>
            <person name="Ohm R."/>
            <person name="Pangilinan J."/>
            <person name="Park H.-J."/>
            <person name="Ramirez L."/>
            <person name="Alfaro M."/>
            <person name="Sun H."/>
            <person name="Tritt A."/>
            <person name="Yoshinaga Y."/>
            <person name="Zwiers L.-H."/>
            <person name="Turgeon B."/>
            <person name="Goodwin S."/>
            <person name="Spatafora J."/>
            <person name="Crous P."/>
            <person name="Grigoriev I."/>
        </authorList>
    </citation>
    <scope>NUCLEOTIDE SEQUENCE</scope>
    <source>
        <strain evidence="5">CBS 121739</strain>
    </source>
</reference>
<feature type="transmembrane region" description="Helical" evidence="3">
    <location>
        <begin position="255"/>
        <end position="277"/>
    </location>
</feature>
<feature type="compositionally biased region" description="Polar residues" evidence="2">
    <location>
        <begin position="53"/>
        <end position="75"/>
    </location>
</feature>
<dbReference type="GO" id="GO:0016020">
    <property type="term" value="C:membrane"/>
    <property type="evidence" value="ECO:0007669"/>
    <property type="project" value="InterPro"/>
</dbReference>
<proteinExistence type="predicted"/>
<dbReference type="Pfam" id="PF25886">
    <property type="entry name" value="Msy1"/>
    <property type="match status" value="1"/>
</dbReference>
<dbReference type="GO" id="GO:0005509">
    <property type="term" value="F:calcium ion binding"/>
    <property type="evidence" value="ECO:0007669"/>
    <property type="project" value="InterPro"/>
</dbReference>
<name>A0A6A6WIP6_9PEZI</name>
<dbReference type="PROSITE" id="PS50222">
    <property type="entry name" value="EF_HAND_2"/>
    <property type="match status" value="1"/>
</dbReference>
<feature type="compositionally biased region" description="Polar residues" evidence="2">
    <location>
        <begin position="874"/>
        <end position="891"/>
    </location>
</feature>
<keyword evidence="6" id="KW-1185">Reference proteome</keyword>
<dbReference type="SUPFAM" id="SSF50182">
    <property type="entry name" value="Sm-like ribonucleoproteins"/>
    <property type="match status" value="1"/>
</dbReference>
<dbReference type="GO" id="GO:0006874">
    <property type="term" value="P:intracellular calcium ion homeostasis"/>
    <property type="evidence" value="ECO:0007669"/>
    <property type="project" value="TreeGrafter"/>
</dbReference>
<dbReference type="Pfam" id="PF00924">
    <property type="entry name" value="MS_channel_2nd"/>
    <property type="match status" value="1"/>
</dbReference>
<dbReference type="Proteomes" id="UP000799437">
    <property type="component" value="Unassembled WGS sequence"/>
</dbReference>
<protein>
    <recommendedName>
        <fullName evidence="4">EF-hand domain-containing protein</fullName>
    </recommendedName>
</protein>
<feature type="compositionally biased region" description="Basic and acidic residues" evidence="2">
    <location>
        <begin position="78"/>
        <end position="89"/>
    </location>
</feature>
<feature type="compositionally biased region" description="Low complexity" evidence="2">
    <location>
        <begin position="906"/>
        <end position="915"/>
    </location>
</feature>
<evidence type="ECO:0000259" key="4">
    <source>
        <dbReference type="PROSITE" id="PS50222"/>
    </source>
</evidence>
<feature type="compositionally biased region" description="Low complexity" evidence="2">
    <location>
        <begin position="1"/>
        <end position="13"/>
    </location>
</feature>
<sequence>MSSQPQRQRSLSPTHFKQSRHGFQPLNDVPENSTMSRHNDGMMDIPLQTVVSHGSTGLRSNHTPKSPIGQSQQGTFYEKQEQDQDENGHGGRRKLAKVDSKGRKIGTGADGEDDTLTRMGMIYTKILHFSVITRYLIYVLPVAAILAVPLVVGATAAPRAHIGGVRLVWFWTWIEVVWLGLWASKVVAHFLPKVFQALMGVVSAGTRKYSLVLKAVEIPLSLVGWAVVALTTFKPAMQATLDPSKGDRLRGWQDVMIRVLGACLAATIVLLVEKLLIQLISINYHRKQFNVKIKDSKRNVSNLSLLYDASRALFPMYCREFQEEDYIINDSLEFGMGSRTNSGNQKRPGSANPTRLLQNVGRFGDKITSVFGNVAHEITGKKVFNPNSAHSIVVEALEKKRTSEALAKRIWMSLVVEGRNALYADDIAEVLGADRTAEADECFSTLDRDGNGDISLEEMILTVTELGRERKSIATSMHDVDQAINVLDGLLSTVVLIIVVFIFIAFLNTNFVTTLATAGTALLSLSFVFAATTQEVLGSCIFLFVKHPYDVGDRIDLTSGTDKLVVEHISLLFTTFRRVTNGKVVQIPNIVLNGIWIENISRSNAMRETISIFVAFDTTFADISLLKNEMQNFVRDKENARDFMPDVDIDVADICEMNKMELKCEIRHKSNWANGVVAGTRRSKFMCALVLALRKVPIYGPGGGDPALGAVGNPSYSVAVSHEQAEHQKELASRTKEESRMVPTAKTGLTYPTDTHGKAAATATGFNNLAPSAEANGISNLTARNVALDPARDDAYSLRDDAASMGRPSMDRHSMDAGAEDSMQLLHKAPSSASTGRRRAASRVAMAVPSVPFIAEPRPPTGGSDYADVPPARNLTQQPSASALGRSTSLGSPALHGSQRSGEQYAGGATTQQQQIRGNPFANQPMTHFQSTPEYPRQESPPGASTGRRVSGETARPGPGPYAQPPGGPGAYRPYGGT</sequence>
<feature type="region of interest" description="Disordered" evidence="2">
    <location>
        <begin position="53"/>
        <end position="110"/>
    </location>
</feature>
<dbReference type="AlphaFoldDB" id="A0A6A6WIP6"/>
<dbReference type="GeneID" id="54481228"/>
<keyword evidence="1" id="KW-0106">Calcium</keyword>